<protein>
    <submittedName>
        <fullName evidence="1">Uncharacterized protein</fullName>
    </submittedName>
</protein>
<name>A0A3G6J919_9CORY</name>
<accession>A0A3G6J919</accession>
<proteinExistence type="predicted"/>
<sequence>MIGRYFMGVREDRCAFKSTTDRSSHTLEPIGNSICNVSSILPALLALVAMPRAVLGGQESVACCE</sequence>
<reference evidence="1 2" key="1">
    <citation type="submission" date="2018-11" db="EMBL/GenBank/DDBJ databases">
        <authorList>
            <person name="Kleinhagauer T."/>
            <person name="Glaeser S.P."/>
            <person name="Spergser J."/>
            <person name="Ruckert C."/>
            <person name="Kaempfer P."/>
            <person name="Busse H.-J."/>
        </authorList>
    </citation>
    <scope>NUCLEOTIDE SEQUENCE [LARGE SCALE GENOMIC DNA]</scope>
    <source>
        <strain evidence="1 2">200CH</strain>
    </source>
</reference>
<gene>
    <name evidence="1" type="ORF">CCHOA_11175</name>
</gene>
<evidence type="ECO:0000313" key="1">
    <source>
        <dbReference type="EMBL" id="AZA14611.1"/>
    </source>
</evidence>
<dbReference type="Proteomes" id="UP000269019">
    <property type="component" value="Chromosome"/>
</dbReference>
<dbReference type="AlphaFoldDB" id="A0A3G6J919"/>
<dbReference type="EMBL" id="CP033896">
    <property type="protein sequence ID" value="AZA14611.1"/>
    <property type="molecule type" value="Genomic_DNA"/>
</dbReference>
<evidence type="ECO:0000313" key="2">
    <source>
        <dbReference type="Proteomes" id="UP000269019"/>
    </source>
</evidence>
<organism evidence="1 2">
    <name type="scientific">Corynebacterium choanae</name>
    <dbReference type="NCBI Taxonomy" id="1862358"/>
    <lineage>
        <taxon>Bacteria</taxon>
        <taxon>Bacillati</taxon>
        <taxon>Actinomycetota</taxon>
        <taxon>Actinomycetes</taxon>
        <taxon>Mycobacteriales</taxon>
        <taxon>Corynebacteriaceae</taxon>
        <taxon>Corynebacterium</taxon>
    </lineage>
</organism>
<dbReference type="KEGG" id="ccho:CCHOA_11175"/>
<keyword evidence="2" id="KW-1185">Reference proteome</keyword>